<evidence type="ECO:0000313" key="2">
    <source>
        <dbReference type="Proteomes" id="UP000515955"/>
    </source>
</evidence>
<protein>
    <submittedName>
        <fullName evidence="1">TIGR02281 family clan AA aspartic protease</fullName>
        <ecNumber evidence="1">3.4.23.-</ecNumber>
    </submittedName>
</protein>
<dbReference type="Gene3D" id="2.40.70.10">
    <property type="entry name" value="Acid Proteases"/>
    <property type="match status" value="1"/>
</dbReference>
<dbReference type="CDD" id="cd05483">
    <property type="entry name" value="retropepsin_like_bacteria"/>
    <property type="match status" value="1"/>
</dbReference>
<dbReference type="EC" id="3.4.23.-" evidence="1"/>
<dbReference type="SUPFAM" id="SSF50630">
    <property type="entry name" value="Acid proteases"/>
    <property type="match status" value="1"/>
</dbReference>
<proteinExistence type="predicted"/>
<dbReference type="AlphaFoldDB" id="A0A7G9SAS3"/>
<dbReference type="Pfam" id="PF13975">
    <property type="entry name" value="gag-asp_proteas"/>
    <property type="match status" value="1"/>
</dbReference>
<dbReference type="KEGG" id="srhi:H9L12_12165"/>
<keyword evidence="2" id="KW-1185">Reference proteome</keyword>
<reference evidence="1 2" key="1">
    <citation type="submission" date="2020-08" db="EMBL/GenBank/DDBJ databases">
        <title>Genome sequence of Sphingomonas rhizophila KACC 19189T.</title>
        <authorList>
            <person name="Hyun D.-W."/>
            <person name="Bae J.-W."/>
        </authorList>
    </citation>
    <scope>NUCLEOTIDE SEQUENCE [LARGE SCALE GENOMIC DNA]</scope>
    <source>
        <strain evidence="1 2">KACC 19189</strain>
    </source>
</reference>
<dbReference type="InterPro" id="IPR011969">
    <property type="entry name" value="Clan_AA_Asp_peptidase_C"/>
</dbReference>
<dbReference type="RefSeq" id="WP_187541947.1">
    <property type="nucleotide sequence ID" value="NZ_CP060717.1"/>
</dbReference>
<sequence>MGKLIAIVVAFGVLIGLALPTGKPIAAPATATGAAKEVVLTRGSTGHFFTDATINDRGSVEFMVDTGASFVALTVEDARRLGVDIDPANFDVIAEGASGPVRGEIVTLKSVEVGGIRAENVRAMVLEGSRLSLLGQSFLARVDQVNMAGDYLSLHDAG</sequence>
<accession>A0A7G9SAS3</accession>
<dbReference type="GO" id="GO:0008233">
    <property type="term" value="F:peptidase activity"/>
    <property type="evidence" value="ECO:0007669"/>
    <property type="project" value="UniProtKB-KW"/>
</dbReference>
<dbReference type="EMBL" id="CP060717">
    <property type="protein sequence ID" value="QNN64948.1"/>
    <property type="molecule type" value="Genomic_DNA"/>
</dbReference>
<dbReference type="InterPro" id="IPR021109">
    <property type="entry name" value="Peptidase_aspartic_dom_sf"/>
</dbReference>
<dbReference type="Proteomes" id="UP000515955">
    <property type="component" value="Chromosome"/>
</dbReference>
<name>A0A7G9SAS3_9SPHN</name>
<evidence type="ECO:0000313" key="1">
    <source>
        <dbReference type="EMBL" id="QNN64948.1"/>
    </source>
</evidence>
<dbReference type="NCBIfam" id="TIGR02281">
    <property type="entry name" value="clan_AA_DTGA"/>
    <property type="match status" value="1"/>
</dbReference>
<dbReference type="InterPro" id="IPR034122">
    <property type="entry name" value="Retropepsin-like_bacterial"/>
</dbReference>
<gene>
    <name evidence="1" type="ORF">H9L12_12165</name>
</gene>
<keyword evidence="1" id="KW-0378">Hydrolase</keyword>
<keyword evidence="1" id="KW-0645">Protease</keyword>
<dbReference type="GO" id="GO:0006508">
    <property type="term" value="P:proteolysis"/>
    <property type="evidence" value="ECO:0007669"/>
    <property type="project" value="UniProtKB-KW"/>
</dbReference>
<organism evidence="1 2">
    <name type="scientific">Sphingomonas rhizophila</name>
    <dbReference type="NCBI Taxonomy" id="2071607"/>
    <lineage>
        <taxon>Bacteria</taxon>
        <taxon>Pseudomonadati</taxon>
        <taxon>Pseudomonadota</taxon>
        <taxon>Alphaproteobacteria</taxon>
        <taxon>Sphingomonadales</taxon>
        <taxon>Sphingomonadaceae</taxon>
        <taxon>Sphingomonas</taxon>
    </lineage>
</organism>